<proteinExistence type="predicted"/>
<sequence>MHSTWLKREGFDRHFLPFSFGHSNKAEDHALGLCVSIWAHEIARGSSSIGAISYINCLARVHVHLDE</sequence>
<keyword evidence="2" id="KW-1185">Reference proteome</keyword>
<evidence type="ECO:0000313" key="2">
    <source>
        <dbReference type="Proteomes" id="UP000829196"/>
    </source>
</evidence>
<accession>A0A8T3BMH6</accession>
<name>A0A8T3BMH6_DENNO</name>
<dbReference type="EMBL" id="JAGYWB010000007">
    <property type="protein sequence ID" value="KAI0516237.1"/>
    <property type="molecule type" value="Genomic_DNA"/>
</dbReference>
<organism evidence="1 2">
    <name type="scientific">Dendrobium nobile</name>
    <name type="common">Orchid</name>
    <dbReference type="NCBI Taxonomy" id="94219"/>
    <lineage>
        <taxon>Eukaryota</taxon>
        <taxon>Viridiplantae</taxon>
        <taxon>Streptophyta</taxon>
        <taxon>Embryophyta</taxon>
        <taxon>Tracheophyta</taxon>
        <taxon>Spermatophyta</taxon>
        <taxon>Magnoliopsida</taxon>
        <taxon>Liliopsida</taxon>
        <taxon>Asparagales</taxon>
        <taxon>Orchidaceae</taxon>
        <taxon>Epidendroideae</taxon>
        <taxon>Malaxideae</taxon>
        <taxon>Dendrobiinae</taxon>
        <taxon>Dendrobium</taxon>
    </lineage>
</organism>
<reference evidence="1" key="1">
    <citation type="journal article" date="2022" name="Front. Genet.">
        <title>Chromosome-Scale Assembly of the Dendrobium nobile Genome Provides Insights Into the Molecular Mechanism of the Biosynthesis of the Medicinal Active Ingredient of Dendrobium.</title>
        <authorList>
            <person name="Xu Q."/>
            <person name="Niu S.-C."/>
            <person name="Li K.-L."/>
            <person name="Zheng P.-J."/>
            <person name="Zhang X.-J."/>
            <person name="Jia Y."/>
            <person name="Liu Y."/>
            <person name="Niu Y.-X."/>
            <person name="Yu L.-H."/>
            <person name="Chen D.-F."/>
            <person name="Zhang G.-Q."/>
        </authorList>
    </citation>
    <scope>NUCLEOTIDE SEQUENCE</scope>
    <source>
        <tissue evidence="1">Leaf</tissue>
    </source>
</reference>
<gene>
    <name evidence="1" type="ORF">KFK09_008909</name>
</gene>
<dbReference type="AlphaFoldDB" id="A0A8T3BMH6"/>
<evidence type="ECO:0000313" key="1">
    <source>
        <dbReference type="EMBL" id="KAI0516237.1"/>
    </source>
</evidence>
<protein>
    <submittedName>
        <fullName evidence="1">Uncharacterized protein</fullName>
    </submittedName>
</protein>
<comment type="caution">
    <text evidence="1">The sequence shown here is derived from an EMBL/GenBank/DDBJ whole genome shotgun (WGS) entry which is preliminary data.</text>
</comment>
<dbReference type="Proteomes" id="UP000829196">
    <property type="component" value="Unassembled WGS sequence"/>
</dbReference>